<dbReference type="EMBL" id="WVIC01000035">
    <property type="protein sequence ID" value="NCJ07886.1"/>
    <property type="molecule type" value="Genomic_DNA"/>
</dbReference>
<reference evidence="2" key="1">
    <citation type="submission" date="2019-12" db="EMBL/GenBank/DDBJ databases">
        <title>High-Quality draft genome sequences of three cyanobacteria isolated from the limestone walls of the Old Cathedral of Coimbra.</title>
        <authorList>
            <person name="Tiago I."/>
            <person name="Soares F."/>
            <person name="Portugal A."/>
        </authorList>
    </citation>
    <scope>NUCLEOTIDE SEQUENCE [LARGE SCALE GENOMIC DNA]</scope>
    <source>
        <strain evidence="2">C</strain>
    </source>
</reference>
<proteinExistence type="predicted"/>
<evidence type="ECO:0000313" key="2">
    <source>
        <dbReference type="EMBL" id="NCJ07886.1"/>
    </source>
</evidence>
<dbReference type="GO" id="GO:0004519">
    <property type="term" value="F:endonuclease activity"/>
    <property type="evidence" value="ECO:0007669"/>
    <property type="project" value="UniProtKB-KW"/>
</dbReference>
<dbReference type="PANTHER" id="PTHR35400:SF1">
    <property type="entry name" value="SLR1083 PROTEIN"/>
    <property type="match status" value="1"/>
</dbReference>
<gene>
    <name evidence="2" type="ORF">GS597_15505</name>
</gene>
<organism evidence="2 3">
    <name type="scientific">Petrachloros mirabilis ULC683</name>
    <dbReference type="NCBI Taxonomy" id="2781853"/>
    <lineage>
        <taxon>Bacteria</taxon>
        <taxon>Bacillati</taxon>
        <taxon>Cyanobacteriota</taxon>
        <taxon>Cyanophyceae</taxon>
        <taxon>Synechococcales</taxon>
        <taxon>Petrachlorosaceae</taxon>
        <taxon>Petrachloros</taxon>
        <taxon>Petrachloros mirabilis</taxon>
    </lineage>
</organism>
<dbReference type="InterPro" id="IPR012296">
    <property type="entry name" value="Nuclease_put_TT1808"/>
</dbReference>
<sequence length="192" mass="21364">MTSVAQPKVHLWTRQEYHRMADLGLFEGRRVELVEGQVIDMAAMKSPHAVAIDLVDQALKAVFGAGYYIRQQKPLVISDISEPEPDVAVVPGTIRDYAETHPTTAVLIVEVADTSLSYDRNIKGSLYAKAGVADYWILNLVKRRLEVRRQPVADNQATYGWQYGESVLYDPGQQVSPLAAEGVWVTVEDLLP</sequence>
<dbReference type="RefSeq" id="WP_161826364.1">
    <property type="nucleotide sequence ID" value="NZ_WVIC01000035.1"/>
</dbReference>
<accession>A0A8K2A1F2</accession>
<dbReference type="InterPro" id="IPR011335">
    <property type="entry name" value="Restrct_endonuc-II-like"/>
</dbReference>
<keyword evidence="3" id="KW-1185">Reference proteome</keyword>
<dbReference type="InterPro" id="IPR008538">
    <property type="entry name" value="Uma2"/>
</dbReference>
<dbReference type="Proteomes" id="UP000607397">
    <property type="component" value="Unassembled WGS sequence"/>
</dbReference>
<keyword evidence="2" id="KW-0255">Endonuclease</keyword>
<keyword evidence="2" id="KW-0378">Hydrolase</keyword>
<keyword evidence="2" id="KW-0540">Nuclease</keyword>
<evidence type="ECO:0000313" key="3">
    <source>
        <dbReference type="Proteomes" id="UP000607397"/>
    </source>
</evidence>
<dbReference type="CDD" id="cd06260">
    <property type="entry name" value="DUF820-like"/>
    <property type="match status" value="1"/>
</dbReference>
<comment type="caution">
    <text evidence="2">The sequence shown here is derived from an EMBL/GenBank/DDBJ whole genome shotgun (WGS) entry which is preliminary data.</text>
</comment>
<dbReference type="AlphaFoldDB" id="A0A8K2A1F2"/>
<feature type="domain" description="Putative restriction endonuclease" evidence="1">
    <location>
        <begin position="15"/>
        <end position="188"/>
    </location>
</feature>
<dbReference type="PANTHER" id="PTHR35400">
    <property type="entry name" value="SLR1083 PROTEIN"/>
    <property type="match status" value="1"/>
</dbReference>
<name>A0A8K2A1F2_9CYAN</name>
<dbReference type="Pfam" id="PF05685">
    <property type="entry name" value="Uma2"/>
    <property type="match status" value="1"/>
</dbReference>
<dbReference type="SUPFAM" id="SSF52980">
    <property type="entry name" value="Restriction endonuclease-like"/>
    <property type="match status" value="1"/>
</dbReference>
<dbReference type="Gene3D" id="3.90.1570.10">
    <property type="entry name" value="tt1808, chain A"/>
    <property type="match status" value="1"/>
</dbReference>
<protein>
    <submittedName>
        <fullName evidence="2">Uma2 family endonuclease</fullName>
    </submittedName>
</protein>
<evidence type="ECO:0000259" key="1">
    <source>
        <dbReference type="Pfam" id="PF05685"/>
    </source>
</evidence>